<dbReference type="GO" id="GO:0003824">
    <property type="term" value="F:catalytic activity"/>
    <property type="evidence" value="ECO:0007669"/>
    <property type="project" value="InterPro"/>
</dbReference>
<evidence type="ECO:0000256" key="1">
    <source>
        <dbReference type="ARBA" id="ARBA00004123"/>
    </source>
</evidence>
<dbReference type="InterPro" id="IPR045138">
    <property type="entry name" value="MeCP2/MBD4"/>
</dbReference>
<comment type="subcellular location">
    <subcellularLocation>
        <location evidence="1">Nucleus</location>
    </subcellularLocation>
</comment>
<gene>
    <name evidence="5" type="ORF">KP509_10G006000</name>
</gene>
<evidence type="ECO:0000259" key="4">
    <source>
        <dbReference type="Pfam" id="PF00730"/>
    </source>
</evidence>
<dbReference type="GO" id="GO:0006284">
    <property type="term" value="P:base-excision repair"/>
    <property type="evidence" value="ECO:0007669"/>
    <property type="project" value="InterPro"/>
</dbReference>
<evidence type="ECO:0000313" key="5">
    <source>
        <dbReference type="EMBL" id="KAH7426557.1"/>
    </source>
</evidence>
<dbReference type="Gene3D" id="1.10.340.30">
    <property type="entry name" value="Hypothetical protein, domain 2"/>
    <property type="match status" value="1"/>
</dbReference>
<keyword evidence="2" id="KW-0539">Nucleus</keyword>
<dbReference type="OrthoDB" id="10265068at2759"/>
<dbReference type="Proteomes" id="UP000825935">
    <property type="component" value="Chromosome 10"/>
</dbReference>
<proteinExistence type="predicted"/>
<feature type="domain" description="HhH-GPD" evidence="4">
    <location>
        <begin position="336"/>
        <end position="404"/>
    </location>
</feature>
<dbReference type="FunFam" id="1.10.340.30:FF:000007">
    <property type="entry name" value="Methyl-CpG-binding domain protein 4"/>
    <property type="match status" value="1"/>
</dbReference>
<dbReference type="PANTHER" id="PTHR15074">
    <property type="entry name" value="METHYL-CPG-BINDING PROTEIN"/>
    <property type="match status" value="1"/>
</dbReference>
<keyword evidence="6" id="KW-1185">Reference proteome</keyword>
<evidence type="ECO:0000256" key="2">
    <source>
        <dbReference type="ARBA" id="ARBA00023242"/>
    </source>
</evidence>
<dbReference type="GO" id="GO:0005634">
    <property type="term" value="C:nucleus"/>
    <property type="evidence" value="ECO:0007669"/>
    <property type="project" value="UniProtKB-SubCell"/>
</dbReference>
<evidence type="ECO:0000256" key="3">
    <source>
        <dbReference type="SAM" id="MobiDB-lite"/>
    </source>
</evidence>
<dbReference type="Pfam" id="PF00730">
    <property type="entry name" value="HhH-GPD"/>
    <property type="match status" value="1"/>
</dbReference>
<dbReference type="PANTHER" id="PTHR15074:SF0">
    <property type="entry name" value="METHYL-CPG-BINDING DOMAIN PROTEIN 4-LIKE PROTEIN"/>
    <property type="match status" value="1"/>
</dbReference>
<dbReference type="InterPro" id="IPR003265">
    <property type="entry name" value="HhH-GPD_domain"/>
</dbReference>
<feature type="compositionally biased region" description="Low complexity" evidence="3">
    <location>
        <begin position="56"/>
        <end position="68"/>
    </location>
</feature>
<feature type="region of interest" description="Disordered" evidence="3">
    <location>
        <begin position="48"/>
        <end position="72"/>
    </location>
</feature>
<dbReference type="AlphaFoldDB" id="A0A8T2TT17"/>
<dbReference type="SUPFAM" id="SSF48150">
    <property type="entry name" value="DNA-glycosylase"/>
    <property type="match status" value="1"/>
</dbReference>
<reference evidence="5" key="1">
    <citation type="submission" date="2021-08" db="EMBL/GenBank/DDBJ databases">
        <title>WGS assembly of Ceratopteris richardii.</title>
        <authorList>
            <person name="Marchant D.B."/>
            <person name="Chen G."/>
            <person name="Jenkins J."/>
            <person name="Shu S."/>
            <person name="Leebens-Mack J."/>
            <person name="Grimwood J."/>
            <person name="Schmutz J."/>
            <person name="Soltis P."/>
            <person name="Soltis D."/>
            <person name="Chen Z.-H."/>
        </authorList>
    </citation>
    <scope>NUCLEOTIDE SEQUENCE</scope>
    <source>
        <strain evidence="5">Whitten #5841</strain>
        <tissue evidence="5">Leaf</tissue>
    </source>
</reference>
<accession>A0A8T2TT17</accession>
<evidence type="ECO:0000313" key="6">
    <source>
        <dbReference type="Proteomes" id="UP000825935"/>
    </source>
</evidence>
<dbReference type="InterPro" id="IPR011257">
    <property type="entry name" value="DNA_glycosylase"/>
</dbReference>
<dbReference type="GO" id="GO:0003677">
    <property type="term" value="F:DNA binding"/>
    <property type="evidence" value="ECO:0007669"/>
    <property type="project" value="InterPro"/>
</dbReference>
<dbReference type="EMBL" id="CM035415">
    <property type="protein sequence ID" value="KAH7426557.1"/>
    <property type="molecule type" value="Genomic_DNA"/>
</dbReference>
<organism evidence="5 6">
    <name type="scientific">Ceratopteris richardii</name>
    <name type="common">Triangle waterfern</name>
    <dbReference type="NCBI Taxonomy" id="49495"/>
    <lineage>
        <taxon>Eukaryota</taxon>
        <taxon>Viridiplantae</taxon>
        <taxon>Streptophyta</taxon>
        <taxon>Embryophyta</taxon>
        <taxon>Tracheophyta</taxon>
        <taxon>Polypodiopsida</taxon>
        <taxon>Polypodiidae</taxon>
        <taxon>Polypodiales</taxon>
        <taxon>Pteridineae</taxon>
        <taxon>Pteridaceae</taxon>
        <taxon>Parkerioideae</taxon>
        <taxon>Ceratopteris</taxon>
    </lineage>
</organism>
<sequence>MGDFAEMVESYRWTGAPSKQSVREEAPTPLIAFHPVAEDGLCVSACDGSPTSTDANPTSSPSPSLLDNSSKERNISDGHIYADNIDVSDMPPYLSDFCSDVIDVSHPLRTYSRSSKKPLSRQLAFSKEDLDSRGSKHKNVRLKEINKKPSRKKRRVLSNTINSAEIEPYALPGIYSDSESESYKQNQHSVDASCAAWQQKLATHAESKVPTTLGKKQAFRHVTGQSKSPFFVLKKQMSKNKGSINEKDRSIKESKCLNLTEKNRSIEESKCLNLSGKPCSQDKKIEGLSLTSNADTTIATKPLGQRDISNKTWVPPISVHALIQEELYQDPWKVLVACMLLNKTSGTQMRKIIWDFFDLCPTPEVASTIDTNKIEDIIRGLGLQKKRAQMIQKFSKDYLGKEWSNVGQLHGIGKYATDAYAIFCEGRWREVEPKDHKLVDYWQYLRDTDGLGYGFKDERDTACKIQDEIPIG</sequence>
<protein>
    <recommendedName>
        <fullName evidence="4">HhH-GPD domain-containing protein</fullName>
    </recommendedName>
</protein>
<comment type="caution">
    <text evidence="5">The sequence shown here is derived from an EMBL/GenBank/DDBJ whole genome shotgun (WGS) entry which is preliminary data.</text>
</comment>
<name>A0A8T2TT17_CERRI</name>